<feature type="domain" description="RecX third three-helical" evidence="8">
    <location>
        <begin position="146"/>
        <end position="192"/>
    </location>
</feature>
<dbReference type="PANTHER" id="PTHR33602:SF1">
    <property type="entry name" value="REGULATORY PROTEIN RECX FAMILY PROTEIN"/>
    <property type="match status" value="1"/>
</dbReference>
<evidence type="ECO:0000256" key="2">
    <source>
        <dbReference type="ARBA" id="ARBA00009695"/>
    </source>
</evidence>
<feature type="compositionally biased region" description="Polar residues" evidence="6">
    <location>
        <begin position="1"/>
        <end position="10"/>
    </location>
</feature>
<dbReference type="InterPro" id="IPR053925">
    <property type="entry name" value="RecX_HTH_3rd"/>
</dbReference>
<feature type="domain" description="RecX first three-helical" evidence="9">
    <location>
        <begin position="58"/>
        <end position="95"/>
    </location>
</feature>
<accession>A0A849P759</accession>
<dbReference type="PANTHER" id="PTHR33602">
    <property type="entry name" value="REGULATORY PROTEIN RECX FAMILY PROTEIN"/>
    <property type="match status" value="1"/>
</dbReference>
<evidence type="ECO:0000256" key="5">
    <source>
        <dbReference type="HAMAP-Rule" id="MF_01114"/>
    </source>
</evidence>
<feature type="domain" description="RecX second three-helical" evidence="7">
    <location>
        <begin position="102"/>
        <end position="137"/>
    </location>
</feature>
<dbReference type="InterPro" id="IPR003783">
    <property type="entry name" value="Regulatory_RecX"/>
</dbReference>
<dbReference type="InterPro" id="IPR053926">
    <property type="entry name" value="RecX_HTH_1st"/>
</dbReference>
<keyword evidence="4 5" id="KW-0963">Cytoplasm</keyword>
<evidence type="ECO:0000256" key="6">
    <source>
        <dbReference type="SAM" id="MobiDB-lite"/>
    </source>
</evidence>
<dbReference type="GO" id="GO:0006282">
    <property type="term" value="P:regulation of DNA repair"/>
    <property type="evidence" value="ECO:0007669"/>
    <property type="project" value="UniProtKB-UniRule"/>
</dbReference>
<evidence type="ECO:0000313" key="11">
    <source>
        <dbReference type="Proteomes" id="UP000537862"/>
    </source>
</evidence>
<dbReference type="GO" id="GO:0005737">
    <property type="term" value="C:cytoplasm"/>
    <property type="evidence" value="ECO:0007669"/>
    <property type="project" value="UniProtKB-SubCell"/>
</dbReference>
<evidence type="ECO:0000256" key="4">
    <source>
        <dbReference type="ARBA" id="ARBA00022490"/>
    </source>
</evidence>
<comment type="similarity">
    <text evidence="2 5">Belongs to the RecX family.</text>
</comment>
<dbReference type="Pfam" id="PF02631">
    <property type="entry name" value="RecX_HTH2"/>
    <property type="match status" value="1"/>
</dbReference>
<dbReference type="InterPro" id="IPR053924">
    <property type="entry name" value="RecX_HTH_2nd"/>
</dbReference>
<dbReference type="Pfam" id="PF21981">
    <property type="entry name" value="RecX_HTH3"/>
    <property type="match status" value="1"/>
</dbReference>
<dbReference type="NCBIfam" id="NF001055">
    <property type="entry name" value="PRK00117.2-5"/>
    <property type="match status" value="1"/>
</dbReference>
<evidence type="ECO:0000256" key="3">
    <source>
        <dbReference type="ARBA" id="ARBA00018111"/>
    </source>
</evidence>
<dbReference type="InterPro" id="IPR036388">
    <property type="entry name" value="WH-like_DNA-bd_sf"/>
</dbReference>
<name>A0A849P759_9BURK</name>
<comment type="caution">
    <text evidence="10">The sequence shown here is derived from an EMBL/GenBank/DDBJ whole genome shotgun (WGS) entry which is preliminary data.</text>
</comment>
<evidence type="ECO:0000259" key="7">
    <source>
        <dbReference type="Pfam" id="PF02631"/>
    </source>
</evidence>
<comment type="function">
    <text evidence="5">Modulates RecA activity.</text>
</comment>
<feature type="region of interest" description="Disordered" evidence="6">
    <location>
        <begin position="1"/>
        <end position="23"/>
    </location>
</feature>
<organism evidence="10 11">
    <name type="scientific">Pelistega suis</name>
    <dbReference type="NCBI Taxonomy" id="1631957"/>
    <lineage>
        <taxon>Bacteria</taxon>
        <taxon>Pseudomonadati</taxon>
        <taxon>Pseudomonadota</taxon>
        <taxon>Betaproteobacteria</taxon>
        <taxon>Burkholderiales</taxon>
        <taxon>Alcaligenaceae</taxon>
        <taxon>Pelistega</taxon>
    </lineage>
</organism>
<dbReference type="Gene3D" id="1.10.10.10">
    <property type="entry name" value="Winged helix-like DNA-binding domain superfamily/Winged helix DNA-binding domain"/>
    <property type="match status" value="3"/>
</dbReference>
<evidence type="ECO:0000259" key="9">
    <source>
        <dbReference type="Pfam" id="PF21982"/>
    </source>
</evidence>
<evidence type="ECO:0000256" key="1">
    <source>
        <dbReference type="ARBA" id="ARBA00004496"/>
    </source>
</evidence>
<keyword evidence="11" id="KW-1185">Reference proteome</keyword>
<evidence type="ECO:0000313" key="10">
    <source>
        <dbReference type="EMBL" id="NOL51378.1"/>
    </source>
</evidence>
<dbReference type="Pfam" id="PF21982">
    <property type="entry name" value="RecX_HTH1"/>
    <property type="match status" value="1"/>
</dbReference>
<proteinExistence type="inferred from homology"/>
<sequence length="195" mass="22487">MSSQSFNSSGRAPRAGGVSPVEDEFISDEKAIDKFSTTSSAIPTHSAQQTAKPVNLLAKAVALLSRREHSEQELRRKLAKYTDDVQQIDTVLARLQKENWQSDERFAENFVLFRQERWGNQKILQALRQHHLPIETVATLKENLRETEFSRAQEVWERKFHGQYPTTPQEKAKQMRFLASRGFSADVVYKVLQKR</sequence>
<gene>
    <name evidence="5 10" type="primary">recX</name>
    <name evidence="10" type="ORF">HKX39_04200</name>
</gene>
<protein>
    <recommendedName>
        <fullName evidence="3 5">Regulatory protein RecX</fullName>
    </recommendedName>
</protein>
<dbReference type="AlphaFoldDB" id="A0A849P759"/>
<dbReference type="Proteomes" id="UP000537862">
    <property type="component" value="Unassembled WGS sequence"/>
</dbReference>
<evidence type="ECO:0000259" key="8">
    <source>
        <dbReference type="Pfam" id="PF21981"/>
    </source>
</evidence>
<dbReference type="EMBL" id="JABGBN010000002">
    <property type="protein sequence ID" value="NOL51378.1"/>
    <property type="molecule type" value="Genomic_DNA"/>
</dbReference>
<dbReference type="HAMAP" id="MF_01114">
    <property type="entry name" value="RecX"/>
    <property type="match status" value="1"/>
</dbReference>
<comment type="subcellular location">
    <subcellularLocation>
        <location evidence="1 5">Cytoplasm</location>
    </subcellularLocation>
</comment>
<dbReference type="RefSeq" id="WP_171680061.1">
    <property type="nucleotide sequence ID" value="NZ_JABGBN010000002.1"/>
</dbReference>
<reference evidence="10 11" key="1">
    <citation type="submission" date="2020-05" db="EMBL/GenBank/DDBJ databases">
        <authorList>
            <person name="Niu N."/>
        </authorList>
    </citation>
    <scope>NUCLEOTIDE SEQUENCE [LARGE SCALE GENOMIC DNA]</scope>
    <source>
        <strain evidence="10 11">3340-03</strain>
    </source>
</reference>